<protein>
    <submittedName>
        <fullName evidence="2">HAD family hydrolase</fullName>
    </submittedName>
</protein>
<dbReference type="InterPro" id="IPR051540">
    <property type="entry name" value="S-2-haloacid_dehalogenase"/>
</dbReference>
<dbReference type="AlphaFoldDB" id="A0A540VH88"/>
<dbReference type="PANTHER" id="PTHR43316:SF8">
    <property type="entry name" value="HAD FAMILY HYDROLASE"/>
    <property type="match status" value="1"/>
</dbReference>
<dbReference type="Proteomes" id="UP000317371">
    <property type="component" value="Unassembled WGS sequence"/>
</dbReference>
<dbReference type="SFLD" id="SFLDG01129">
    <property type="entry name" value="C1.5:_HAD__Beta-PGM__Phosphata"/>
    <property type="match status" value="1"/>
</dbReference>
<dbReference type="SFLD" id="SFLDS00003">
    <property type="entry name" value="Haloacid_Dehalogenase"/>
    <property type="match status" value="1"/>
</dbReference>
<dbReference type="OrthoDB" id="6101375at2"/>
<evidence type="ECO:0000313" key="3">
    <source>
        <dbReference type="Proteomes" id="UP000317371"/>
    </source>
</evidence>
<dbReference type="PANTHER" id="PTHR43316">
    <property type="entry name" value="HYDROLASE, HALOACID DELAHOGENASE-RELATED"/>
    <property type="match status" value="1"/>
</dbReference>
<dbReference type="InterPro" id="IPR036412">
    <property type="entry name" value="HAD-like_sf"/>
</dbReference>
<proteinExistence type="predicted"/>
<organism evidence="2 3">
    <name type="scientific">Litorilinea aerophila</name>
    <dbReference type="NCBI Taxonomy" id="1204385"/>
    <lineage>
        <taxon>Bacteria</taxon>
        <taxon>Bacillati</taxon>
        <taxon>Chloroflexota</taxon>
        <taxon>Caldilineae</taxon>
        <taxon>Caldilineales</taxon>
        <taxon>Caldilineaceae</taxon>
        <taxon>Litorilinea</taxon>
    </lineage>
</organism>
<dbReference type="InterPro" id="IPR023198">
    <property type="entry name" value="PGP-like_dom2"/>
</dbReference>
<comment type="caution">
    <text evidence="2">The sequence shown here is derived from an EMBL/GenBank/DDBJ whole genome shotgun (WGS) entry which is preliminary data.</text>
</comment>
<dbReference type="CDD" id="cd07515">
    <property type="entry name" value="HAD-like"/>
    <property type="match status" value="1"/>
</dbReference>
<dbReference type="EMBL" id="VIGC01000010">
    <property type="protein sequence ID" value="TQE96062.1"/>
    <property type="molecule type" value="Genomic_DNA"/>
</dbReference>
<dbReference type="Pfam" id="PF00702">
    <property type="entry name" value="Hydrolase"/>
    <property type="match status" value="1"/>
</dbReference>
<dbReference type="GO" id="GO:0016787">
    <property type="term" value="F:hydrolase activity"/>
    <property type="evidence" value="ECO:0007669"/>
    <property type="project" value="UniProtKB-KW"/>
</dbReference>
<reference evidence="2 3" key="1">
    <citation type="submission" date="2019-06" db="EMBL/GenBank/DDBJ databases">
        <title>Genome sequence of Litorilinea aerophila BAA-2444.</title>
        <authorList>
            <person name="Maclea K.S."/>
            <person name="Maurais E.G."/>
            <person name="Iannazzi L.C."/>
        </authorList>
    </citation>
    <scope>NUCLEOTIDE SEQUENCE [LARGE SCALE GENOMIC DNA]</scope>
    <source>
        <strain evidence="2 3">ATCC BAA-2444</strain>
    </source>
</reference>
<accession>A0A540VH88</accession>
<dbReference type="InterPro" id="IPR023214">
    <property type="entry name" value="HAD_sf"/>
</dbReference>
<name>A0A540VH88_9CHLR</name>
<evidence type="ECO:0000256" key="1">
    <source>
        <dbReference type="ARBA" id="ARBA00022801"/>
    </source>
</evidence>
<dbReference type="Gene3D" id="1.10.150.240">
    <property type="entry name" value="Putative phosphatase, domain 2"/>
    <property type="match status" value="1"/>
</dbReference>
<keyword evidence="3" id="KW-1185">Reference proteome</keyword>
<dbReference type="SUPFAM" id="SSF56784">
    <property type="entry name" value="HAD-like"/>
    <property type="match status" value="1"/>
</dbReference>
<dbReference type="InParanoid" id="A0A540VH88"/>
<dbReference type="Gene3D" id="3.40.50.1000">
    <property type="entry name" value="HAD superfamily/HAD-like"/>
    <property type="match status" value="1"/>
</dbReference>
<keyword evidence="1 2" id="KW-0378">Hydrolase</keyword>
<gene>
    <name evidence="2" type="ORF">FKZ61_09930</name>
</gene>
<sequence length="240" mass="26887">MIGFDADDTLWHNETLYARSQEEFARLLAPYHEPSWIAQRLHATEMRNLKQFGYGIKGFTLSMIETAIELTEGRIQGHEIQAIIDLAREMLQAPVDLLPGVQPVLERLSRRYPLLLITKGDLFDQTTKIARSGLADYFQQVEVVPEKDEATYRQILQRQGVAPEHFLMVGNSLRSDILPVVAIGGQAVHIPYAITWQHEAVQPPPHLAGSYHQLEHMAALPDLLEAMEQGNPGQGPAGLP</sequence>
<evidence type="ECO:0000313" key="2">
    <source>
        <dbReference type="EMBL" id="TQE96062.1"/>
    </source>
</evidence>